<reference evidence="1" key="1">
    <citation type="submission" date="2018-04" db="EMBL/GenBank/DDBJ databases">
        <authorList>
            <person name="Vogel A."/>
        </authorList>
    </citation>
    <scope>NUCLEOTIDE SEQUENCE [LARGE SCALE GENOMIC DNA]</scope>
</reference>
<evidence type="ECO:0000313" key="1">
    <source>
        <dbReference type="EMBL" id="VFR03615.1"/>
    </source>
</evidence>
<accession>A0A484NUQ8</accession>
<organism evidence="1 2">
    <name type="scientific">Cuscuta campestris</name>
    <dbReference type="NCBI Taxonomy" id="132261"/>
    <lineage>
        <taxon>Eukaryota</taxon>
        <taxon>Viridiplantae</taxon>
        <taxon>Streptophyta</taxon>
        <taxon>Embryophyta</taxon>
        <taxon>Tracheophyta</taxon>
        <taxon>Spermatophyta</taxon>
        <taxon>Magnoliopsida</taxon>
        <taxon>eudicotyledons</taxon>
        <taxon>Gunneridae</taxon>
        <taxon>Pentapetalae</taxon>
        <taxon>asterids</taxon>
        <taxon>lamiids</taxon>
        <taxon>Solanales</taxon>
        <taxon>Convolvulaceae</taxon>
        <taxon>Cuscuteae</taxon>
        <taxon>Cuscuta</taxon>
        <taxon>Cuscuta subgen. Grammica</taxon>
        <taxon>Cuscuta sect. Cleistogrammica</taxon>
    </lineage>
</organism>
<protein>
    <submittedName>
        <fullName evidence="1">Uncharacterized protein</fullName>
    </submittedName>
</protein>
<proteinExistence type="predicted"/>
<gene>
    <name evidence="1" type="ORF">CCAM_LOCUS45390</name>
</gene>
<evidence type="ECO:0000313" key="2">
    <source>
        <dbReference type="Proteomes" id="UP000595140"/>
    </source>
</evidence>
<dbReference type="AlphaFoldDB" id="A0A484NUQ8"/>
<name>A0A484NUQ8_9ASTE</name>
<keyword evidence="2" id="KW-1185">Reference proteome</keyword>
<dbReference type="Proteomes" id="UP000595140">
    <property type="component" value="Unassembled WGS sequence"/>
</dbReference>
<dbReference type="EMBL" id="OOIL02006896">
    <property type="protein sequence ID" value="VFR03615.1"/>
    <property type="molecule type" value="Genomic_DNA"/>
</dbReference>
<sequence length="99" mass="11680">MRNLNDTPTVPVFSSTFPFWDVLVYSSTFLLRKIKNDIVTLLPSITYPFSLSHSPWDLTITTPRHNLFIPFSSSFLFQLFNSFKNPSTFVFFYRHQHVQ</sequence>